<dbReference type="InterPro" id="IPR036770">
    <property type="entry name" value="Ankyrin_rpt-contain_sf"/>
</dbReference>
<dbReference type="EMBL" id="BTGU01000058">
    <property type="protein sequence ID" value="GMN55663.1"/>
    <property type="molecule type" value="Genomic_DNA"/>
</dbReference>
<evidence type="ECO:0000256" key="1">
    <source>
        <dbReference type="PROSITE-ProRule" id="PRU00023"/>
    </source>
</evidence>
<keyword evidence="4" id="KW-1185">Reference proteome</keyword>
<comment type="caution">
    <text evidence="3">The sequence shown here is derived from an EMBL/GenBank/DDBJ whole genome shotgun (WGS) entry which is preliminary data.</text>
</comment>
<feature type="repeat" description="ANK" evidence="1">
    <location>
        <begin position="177"/>
        <end position="199"/>
    </location>
</feature>
<dbReference type="SMART" id="SM00248">
    <property type="entry name" value="ANK"/>
    <property type="match status" value="3"/>
</dbReference>
<evidence type="ECO:0000313" key="4">
    <source>
        <dbReference type="Proteomes" id="UP001187192"/>
    </source>
</evidence>
<feature type="compositionally biased region" description="Basic and acidic residues" evidence="2">
    <location>
        <begin position="117"/>
        <end position="130"/>
    </location>
</feature>
<dbReference type="SUPFAM" id="SSF48403">
    <property type="entry name" value="Ankyrin repeat"/>
    <property type="match status" value="1"/>
</dbReference>
<protein>
    <recommendedName>
        <fullName evidence="5">DUF4219 domain-containing protein</fullName>
    </recommendedName>
</protein>
<dbReference type="Gene3D" id="1.25.40.20">
    <property type="entry name" value="Ankyrin repeat-containing domain"/>
    <property type="match status" value="1"/>
</dbReference>
<name>A0AA88AW48_FICCA</name>
<evidence type="ECO:0008006" key="5">
    <source>
        <dbReference type="Google" id="ProtNLM"/>
    </source>
</evidence>
<dbReference type="InterPro" id="IPR002110">
    <property type="entry name" value="Ankyrin_rpt"/>
</dbReference>
<feature type="region of interest" description="Disordered" evidence="2">
    <location>
        <begin position="100"/>
        <end position="141"/>
    </location>
</feature>
<gene>
    <name evidence="3" type="ORF">TIFTF001_024774</name>
</gene>
<keyword evidence="1" id="KW-0040">ANK repeat</keyword>
<sequence>MEEHGNSIVRELLHQYNYEEWSIQMETYLMAQGLWDVVKCSSKTPKRHKKGKLKVWTRKNAEALHVIQRSCGDKSFPLIKEFRSAKIAWATLADEYGSKADQNVKERESSGIVKKSISSEKNEKEDKDSDYAPGTDHNGDFQRHRPLFDAVMHGNWDTAKTYLDQHPDAVRVRIDSSGRTPLHIAVSAGHLRIVEELVQLMTEEDLLIQQNDDFTVLALSIQIGNIPIATCLIEKKKELVSVAHKLEGIPVLYAVCCNDFQMARFLYSKTPPEDLTLRDNGKMGASLICECIYRHNFDIPLDLLDDCPRLAITVSQYNRSPVWALSRCPQSIFPSGFRLGFWQRWLYDCIDVAGCTANQVIIEVQNQECAQRDKNDLTAIRSVWRIFINKLHFIRQSRFRFETEDGVGVWFWDEGRDSEPGGLGLGIEMVVEDRFEIRVGVGFQDGGRYSKPRLGPEFGRGSGFGKGIRTGSEFRTAVGI</sequence>
<dbReference type="Pfam" id="PF12796">
    <property type="entry name" value="Ank_2"/>
    <property type="match status" value="1"/>
</dbReference>
<dbReference type="PROSITE" id="PS50297">
    <property type="entry name" value="ANK_REP_REGION"/>
    <property type="match status" value="1"/>
</dbReference>
<feature type="compositionally biased region" description="Basic and acidic residues" evidence="2">
    <location>
        <begin position="100"/>
        <end position="109"/>
    </location>
</feature>
<organism evidence="3 4">
    <name type="scientific">Ficus carica</name>
    <name type="common">Common fig</name>
    <dbReference type="NCBI Taxonomy" id="3494"/>
    <lineage>
        <taxon>Eukaryota</taxon>
        <taxon>Viridiplantae</taxon>
        <taxon>Streptophyta</taxon>
        <taxon>Embryophyta</taxon>
        <taxon>Tracheophyta</taxon>
        <taxon>Spermatophyta</taxon>
        <taxon>Magnoliopsida</taxon>
        <taxon>eudicotyledons</taxon>
        <taxon>Gunneridae</taxon>
        <taxon>Pentapetalae</taxon>
        <taxon>rosids</taxon>
        <taxon>fabids</taxon>
        <taxon>Rosales</taxon>
        <taxon>Moraceae</taxon>
        <taxon>Ficeae</taxon>
        <taxon>Ficus</taxon>
    </lineage>
</organism>
<dbReference type="AlphaFoldDB" id="A0AA88AW48"/>
<evidence type="ECO:0000256" key="2">
    <source>
        <dbReference type="SAM" id="MobiDB-lite"/>
    </source>
</evidence>
<evidence type="ECO:0000313" key="3">
    <source>
        <dbReference type="EMBL" id="GMN55663.1"/>
    </source>
</evidence>
<proteinExistence type="predicted"/>
<dbReference type="PROSITE" id="PS50088">
    <property type="entry name" value="ANK_REPEAT"/>
    <property type="match status" value="1"/>
</dbReference>
<dbReference type="Proteomes" id="UP001187192">
    <property type="component" value="Unassembled WGS sequence"/>
</dbReference>
<dbReference type="PANTHER" id="PTHR24121:SF16">
    <property type="entry name" value="NON-SPECIFIC SERINE_THREONINE PROTEIN KINASE"/>
    <property type="match status" value="1"/>
</dbReference>
<reference evidence="3" key="1">
    <citation type="submission" date="2023-07" db="EMBL/GenBank/DDBJ databases">
        <title>draft genome sequence of fig (Ficus carica).</title>
        <authorList>
            <person name="Takahashi T."/>
            <person name="Nishimura K."/>
        </authorList>
    </citation>
    <scope>NUCLEOTIDE SEQUENCE</scope>
</reference>
<accession>A0AA88AW48</accession>
<dbReference type="Pfam" id="PF14223">
    <property type="entry name" value="Retrotran_gag_2"/>
    <property type="match status" value="1"/>
</dbReference>
<dbReference type="PANTHER" id="PTHR24121">
    <property type="entry name" value="NO MECHANORECEPTOR POTENTIAL C, ISOFORM D-RELATED"/>
    <property type="match status" value="1"/>
</dbReference>